<comment type="caution">
    <text evidence="1">The sequence shown here is derived from an EMBL/GenBank/DDBJ whole genome shotgun (WGS) entry which is preliminary data.</text>
</comment>
<organism evidence="1 2">
    <name type="scientific">Acer yangbiense</name>
    <dbReference type="NCBI Taxonomy" id="1000413"/>
    <lineage>
        <taxon>Eukaryota</taxon>
        <taxon>Viridiplantae</taxon>
        <taxon>Streptophyta</taxon>
        <taxon>Embryophyta</taxon>
        <taxon>Tracheophyta</taxon>
        <taxon>Spermatophyta</taxon>
        <taxon>Magnoliopsida</taxon>
        <taxon>eudicotyledons</taxon>
        <taxon>Gunneridae</taxon>
        <taxon>Pentapetalae</taxon>
        <taxon>rosids</taxon>
        <taxon>malvids</taxon>
        <taxon>Sapindales</taxon>
        <taxon>Sapindaceae</taxon>
        <taxon>Hippocastanoideae</taxon>
        <taxon>Acereae</taxon>
        <taxon>Acer</taxon>
    </lineage>
</organism>
<dbReference type="EMBL" id="VAHF01000004">
    <property type="protein sequence ID" value="TXG62559.1"/>
    <property type="molecule type" value="Genomic_DNA"/>
</dbReference>
<gene>
    <name evidence="1" type="ORF">EZV62_009553</name>
</gene>
<protein>
    <submittedName>
        <fullName evidence="1">Uncharacterized protein</fullName>
    </submittedName>
</protein>
<sequence length="93" mass="10529">MALRCIILTQSPTLRLERIGSTLDLCLSMRFGKLRGALQVEDHCPQHVANLLASSIHPWTTEQPLPPRQRQARLDRGFIFVSIVDLIEIIIIS</sequence>
<evidence type="ECO:0000313" key="1">
    <source>
        <dbReference type="EMBL" id="TXG62559.1"/>
    </source>
</evidence>
<keyword evidence="2" id="KW-1185">Reference proteome</keyword>
<name>A0A5C7I0L8_9ROSI</name>
<proteinExistence type="predicted"/>
<evidence type="ECO:0000313" key="2">
    <source>
        <dbReference type="Proteomes" id="UP000323000"/>
    </source>
</evidence>
<accession>A0A5C7I0L8</accession>
<dbReference type="AlphaFoldDB" id="A0A5C7I0L8"/>
<reference evidence="2" key="1">
    <citation type="journal article" date="2019" name="Gigascience">
        <title>De novo genome assembly of the endangered Acer yangbiense, a plant species with extremely small populations endemic to Yunnan Province, China.</title>
        <authorList>
            <person name="Yang J."/>
            <person name="Wariss H.M."/>
            <person name="Tao L."/>
            <person name="Zhang R."/>
            <person name="Yun Q."/>
            <person name="Hollingsworth P."/>
            <person name="Dao Z."/>
            <person name="Luo G."/>
            <person name="Guo H."/>
            <person name="Ma Y."/>
            <person name="Sun W."/>
        </authorList>
    </citation>
    <scope>NUCLEOTIDE SEQUENCE [LARGE SCALE GENOMIC DNA]</scope>
    <source>
        <strain evidence="2">cv. Malutang</strain>
    </source>
</reference>
<dbReference type="Proteomes" id="UP000323000">
    <property type="component" value="Chromosome 4"/>
</dbReference>